<dbReference type="OrthoDB" id="9799319at2"/>
<dbReference type="InterPro" id="IPR018062">
    <property type="entry name" value="HTH_AraC-typ_CS"/>
</dbReference>
<proteinExistence type="predicted"/>
<dbReference type="Proteomes" id="UP000309676">
    <property type="component" value="Unassembled WGS sequence"/>
</dbReference>
<evidence type="ECO:0000313" key="6">
    <source>
        <dbReference type="Proteomes" id="UP000309676"/>
    </source>
</evidence>
<feature type="domain" description="HTH araC/xylS-type" evidence="4">
    <location>
        <begin position="191"/>
        <end position="289"/>
    </location>
</feature>
<dbReference type="PROSITE" id="PS00041">
    <property type="entry name" value="HTH_ARAC_FAMILY_1"/>
    <property type="match status" value="1"/>
</dbReference>
<evidence type="ECO:0000256" key="3">
    <source>
        <dbReference type="ARBA" id="ARBA00023163"/>
    </source>
</evidence>
<keyword evidence="2" id="KW-0238">DNA-binding</keyword>
<accession>A0A5R9GBQ4</accession>
<dbReference type="GO" id="GO:0003700">
    <property type="term" value="F:DNA-binding transcription factor activity"/>
    <property type="evidence" value="ECO:0007669"/>
    <property type="project" value="InterPro"/>
</dbReference>
<name>A0A5R9GBQ4_9BACL</name>
<dbReference type="EMBL" id="VCIW01000001">
    <property type="protein sequence ID" value="TLS53887.1"/>
    <property type="molecule type" value="Genomic_DNA"/>
</dbReference>
<evidence type="ECO:0000256" key="2">
    <source>
        <dbReference type="ARBA" id="ARBA00023125"/>
    </source>
</evidence>
<dbReference type="GO" id="GO:0043565">
    <property type="term" value="F:sequence-specific DNA binding"/>
    <property type="evidence" value="ECO:0007669"/>
    <property type="project" value="InterPro"/>
</dbReference>
<dbReference type="Pfam" id="PF12833">
    <property type="entry name" value="HTH_18"/>
    <property type="match status" value="1"/>
</dbReference>
<comment type="caution">
    <text evidence="5">The sequence shown here is derived from an EMBL/GenBank/DDBJ whole genome shotgun (WGS) entry which is preliminary data.</text>
</comment>
<evidence type="ECO:0000256" key="1">
    <source>
        <dbReference type="ARBA" id="ARBA00023015"/>
    </source>
</evidence>
<dbReference type="AlphaFoldDB" id="A0A5R9GBQ4"/>
<dbReference type="PRINTS" id="PR00032">
    <property type="entry name" value="HTHARAC"/>
</dbReference>
<dbReference type="PANTHER" id="PTHR43280">
    <property type="entry name" value="ARAC-FAMILY TRANSCRIPTIONAL REGULATOR"/>
    <property type="match status" value="1"/>
</dbReference>
<dbReference type="InterPro" id="IPR014710">
    <property type="entry name" value="RmlC-like_jellyroll"/>
</dbReference>
<dbReference type="Gene3D" id="1.10.10.60">
    <property type="entry name" value="Homeodomain-like"/>
    <property type="match status" value="2"/>
</dbReference>
<dbReference type="Pfam" id="PF02311">
    <property type="entry name" value="AraC_binding"/>
    <property type="match status" value="1"/>
</dbReference>
<evidence type="ECO:0000259" key="4">
    <source>
        <dbReference type="PROSITE" id="PS01124"/>
    </source>
</evidence>
<gene>
    <name evidence="5" type="ORF">FE782_00580</name>
</gene>
<dbReference type="InterPro" id="IPR037923">
    <property type="entry name" value="HTH-like"/>
</dbReference>
<dbReference type="PROSITE" id="PS01124">
    <property type="entry name" value="HTH_ARAC_FAMILY_2"/>
    <property type="match status" value="1"/>
</dbReference>
<dbReference type="SMART" id="SM00342">
    <property type="entry name" value="HTH_ARAC"/>
    <property type="match status" value="1"/>
</dbReference>
<dbReference type="InterPro" id="IPR020449">
    <property type="entry name" value="Tscrpt_reg_AraC-type_HTH"/>
</dbReference>
<dbReference type="SUPFAM" id="SSF51215">
    <property type="entry name" value="Regulatory protein AraC"/>
    <property type="match status" value="1"/>
</dbReference>
<dbReference type="PANTHER" id="PTHR43280:SF2">
    <property type="entry name" value="HTH-TYPE TRANSCRIPTIONAL REGULATOR EXSA"/>
    <property type="match status" value="1"/>
</dbReference>
<keyword evidence="3" id="KW-0804">Transcription</keyword>
<dbReference type="Gene3D" id="2.60.120.10">
    <property type="entry name" value="Jelly Rolls"/>
    <property type="match status" value="1"/>
</dbReference>
<protein>
    <submittedName>
        <fullName evidence="5">Helix-turn-helix domain-containing protein</fullName>
    </submittedName>
</protein>
<dbReference type="SUPFAM" id="SSF46689">
    <property type="entry name" value="Homeodomain-like"/>
    <property type="match status" value="2"/>
</dbReference>
<dbReference type="RefSeq" id="WP_138191448.1">
    <property type="nucleotide sequence ID" value="NZ_VCIW01000001.1"/>
</dbReference>
<organism evidence="5 6">
    <name type="scientific">Paenibacillus antri</name>
    <dbReference type="NCBI Taxonomy" id="2582848"/>
    <lineage>
        <taxon>Bacteria</taxon>
        <taxon>Bacillati</taxon>
        <taxon>Bacillota</taxon>
        <taxon>Bacilli</taxon>
        <taxon>Bacillales</taxon>
        <taxon>Paenibacillaceae</taxon>
        <taxon>Paenibacillus</taxon>
    </lineage>
</organism>
<dbReference type="InterPro" id="IPR003313">
    <property type="entry name" value="AraC-bd"/>
</dbReference>
<sequence length="302" mass="35197">MVSFPEYEEILVASNVQDKRFSCVVTTHTIKKHYPLHYHDMLELALVVRGTGVEYINGEPHRLQPGSVTFLRPNQMHEIFCDSDNLEVEIYCCMFDISVLFGADIDNDFGRATFYHNIDQPSYVDLNDMQLDNMTRIFKQMLAEYRGNAFAKNNFVRCKLIEALILYMRMYRQSEHETLSDNRIRSNKMIWEVIQFLNTRYMDDISLEDLARKYGSSVSTISTLIKEALGTTLLQYLHTLRIRRAEGLLSNTTMSIMDVAIETGFQSFRTFSRVFKRIHGVSPREFRNRLPNRTGLPIRADS</sequence>
<keyword evidence="1" id="KW-0805">Transcription regulation</keyword>
<dbReference type="InterPro" id="IPR018060">
    <property type="entry name" value="HTH_AraC"/>
</dbReference>
<keyword evidence="6" id="KW-1185">Reference proteome</keyword>
<dbReference type="InterPro" id="IPR009057">
    <property type="entry name" value="Homeodomain-like_sf"/>
</dbReference>
<reference evidence="5 6" key="1">
    <citation type="submission" date="2019-05" db="EMBL/GenBank/DDBJ databases">
        <authorList>
            <person name="Narsing Rao M.P."/>
            <person name="Li W.J."/>
        </authorList>
    </citation>
    <scope>NUCLEOTIDE SEQUENCE [LARGE SCALE GENOMIC DNA]</scope>
    <source>
        <strain evidence="5 6">SYSU_K30003</strain>
    </source>
</reference>
<evidence type="ECO:0000313" key="5">
    <source>
        <dbReference type="EMBL" id="TLS53887.1"/>
    </source>
</evidence>